<evidence type="ECO:0000313" key="3">
    <source>
        <dbReference type="Proteomes" id="UP001491310"/>
    </source>
</evidence>
<gene>
    <name evidence="2" type="ORF">WJX75_008981</name>
</gene>
<feature type="compositionally biased region" description="Basic and acidic residues" evidence="1">
    <location>
        <begin position="118"/>
        <end position="151"/>
    </location>
</feature>
<feature type="region of interest" description="Disordered" evidence="1">
    <location>
        <begin position="305"/>
        <end position="327"/>
    </location>
</feature>
<feature type="compositionally biased region" description="Low complexity" evidence="1">
    <location>
        <begin position="153"/>
        <end position="162"/>
    </location>
</feature>
<dbReference type="EMBL" id="JALJOT010000011">
    <property type="protein sequence ID" value="KAK9905921.1"/>
    <property type="molecule type" value="Genomic_DNA"/>
</dbReference>
<feature type="compositionally biased region" description="Pro residues" evidence="1">
    <location>
        <begin position="253"/>
        <end position="268"/>
    </location>
</feature>
<keyword evidence="3" id="KW-1185">Reference proteome</keyword>
<feature type="compositionally biased region" description="Low complexity" evidence="1">
    <location>
        <begin position="653"/>
        <end position="667"/>
    </location>
</feature>
<dbReference type="PANTHER" id="PTHR35294:SF1">
    <property type="entry name" value="OS05G0409000 PROTEIN"/>
    <property type="match status" value="1"/>
</dbReference>
<reference evidence="2 3" key="1">
    <citation type="journal article" date="2024" name="Nat. Commun.">
        <title>Phylogenomics reveals the evolutionary origins of lichenization in chlorophyte algae.</title>
        <authorList>
            <person name="Puginier C."/>
            <person name="Libourel C."/>
            <person name="Otte J."/>
            <person name="Skaloud P."/>
            <person name="Haon M."/>
            <person name="Grisel S."/>
            <person name="Petersen M."/>
            <person name="Berrin J.G."/>
            <person name="Delaux P.M."/>
            <person name="Dal Grande F."/>
            <person name="Keller J."/>
        </authorList>
    </citation>
    <scope>NUCLEOTIDE SEQUENCE [LARGE SCALE GENOMIC DNA]</scope>
    <source>
        <strain evidence="2 3">SAG 216-7</strain>
    </source>
</reference>
<feature type="compositionally biased region" description="Low complexity" evidence="1">
    <location>
        <begin position="633"/>
        <end position="644"/>
    </location>
</feature>
<sequence>MAEIVGLNGLHNLEGFKCDLCGLTCDPQAQELNALDCTFSNCPSDASVYHQDCLEKYLKSIKLEKSRKTGFKCPRGCGKGSAFDQPCPGKITKSHPIHIRNDESKKRKKALPPPPLEYKPKTKEKGKEAAPNDKGKEAAKQKDSPQQDKGKAKAAAAAAPAKCRQVLPVHNAKTPAPSKQVEKQQIENIRREIAAKTGKATAGFAVSKPAVAKEKDLQTLHEYEAHKEASQPKMNAWGARNNAARVLNVPIHQPMPPPPPPPPKPQPSVPVVSSWASAARLPVQAAASAKPKAAAVNGSVRAVSIWSTQQEHGDGQPPPPPPPKKVTVLVGGELAEPEGPAKITKAQKKNLKRLERKALQRAATDTSVASSDIVSDFYPDTISEADNEVDTPLETRVGGGMSHLQSNDSREDDSGEGYSGSDSFEQQMSDHQRCLQALMATKARWLLGQLQVLGFPDWQCAVAVLRHGSNLHDGVAFLLEDHVTSEEQSRAYMASAVDSPDIDISEELQMLAEAQSCLGLPISVLERAVADTDGDIQAAVEALLGNNGGLKADTLHSSHTALQPPPPPPKQAPPSPPLPRPVELPATLELPASLDPQLQLGLRDFVPAGSAGLLSTKLGQQYSDPTSSGFLKPSQQQQQPQQQSKHADLPLGSRLSSYTSAASRSATPKANAESSSWNGSLDSSASYAAVQGLGQQMPSLSSFSMFSGPSGPAAGRAADLWGSLGGSSAQMASLERYNQLLQQSPGGASGRSSLDSSQAPFPGLSATAQRQAYLPSLSPGSTVSQASFNGYAASTPGQQQPASWGMLPMHSSAQSIWSSTPADRLGSDAPEAALFAAAAVAADVEPRRGDASGRDTSDADLELDSLMATLMCT</sequence>
<evidence type="ECO:0000313" key="2">
    <source>
        <dbReference type="EMBL" id="KAK9905921.1"/>
    </source>
</evidence>
<comment type="caution">
    <text evidence="2">The sequence shown here is derived from an EMBL/GenBank/DDBJ whole genome shotgun (WGS) entry which is preliminary data.</text>
</comment>
<evidence type="ECO:0000256" key="1">
    <source>
        <dbReference type="SAM" id="MobiDB-lite"/>
    </source>
</evidence>
<dbReference type="PANTHER" id="PTHR35294">
    <property type="entry name" value="UBIQUITIN-ASSOCIATED/TRANSLATION ELONGATION FACTOR EF1B PROTEIN"/>
    <property type="match status" value="1"/>
</dbReference>
<feature type="compositionally biased region" description="Polar residues" evidence="1">
    <location>
        <begin position="742"/>
        <end position="759"/>
    </location>
</feature>
<feature type="region of interest" description="Disordered" evidence="1">
    <location>
        <begin position="88"/>
        <end position="184"/>
    </location>
</feature>
<name>A0ABR2YIJ3_9CHLO</name>
<feature type="compositionally biased region" description="Pro residues" evidence="1">
    <location>
        <begin position="563"/>
        <end position="582"/>
    </location>
</feature>
<evidence type="ECO:0008006" key="4">
    <source>
        <dbReference type="Google" id="ProtNLM"/>
    </source>
</evidence>
<feature type="region of interest" description="Disordered" evidence="1">
    <location>
        <begin position="392"/>
        <end position="426"/>
    </location>
</feature>
<feature type="region of interest" description="Disordered" evidence="1">
    <location>
        <begin position="742"/>
        <end position="762"/>
    </location>
</feature>
<feature type="region of interest" description="Disordered" evidence="1">
    <location>
        <begin position="618"/>
        <end position="678"/>
    </location>
</feature>
<feature type="compositionally biased region" description="Polar residues" evidence="1">
    <location>
        <begin position="618"/>
        <end position="629"/>
    </location>
</feature>
<feature type="region of interest" description="Disordered" evidence="1">
    <location>
        <begin position="550"/>
        <end position="583"/>
    </location>
</feature>
<feature type="region of interest" description="Disordered" evidence="1">
    <location>
        <begin position="249"/>
        <end position="271"/>
    </location>
</feature>
<accession>A0ABR2YIJ3</accession>
<proteinExistence type="predicted"/>
<organism evidence="2 3">
    <name type="scientific">Coccomyxa subellipsoidea</name>
    <dbReference type="NCBI Taxonomy" id="248742"/>
    <lineage>
        <taxon>Eukaryota</taxon>
        <taxon>Viridiplantae</taxon>
        <taxon>Chlorophyta</taxon>
        <taxon>core chlorophytes</taxon>
        <taxon>Trebouxiophyceae</taxon>
        <taxon>Trebouxiophyceae incertae sedis</taxon>
        <taxon>Coccomyxaceae</taxon>
        <taxon>Coccomyxa</taxon>
    </lineage>
</organism>
<protein>
    <recommendedName>
        <fullName evidence="4">UBA domain-containing protein</fullName>
    </recommendedName>
</protein>
<dbReference type="Proteomes" id="UP001491310">
    <property type="component" value="Unassembled WGS sequence"/>
</dbReference>